<dbReference type="Pfam" id="PF00939">
    <property type="entry name" value="Na_sulph_symp"/>
    <property type="match status" value="1"/>
</dbReference>
<dbReference type="PANTHER" id="PTHR10283">
    <property type="entry name" value="SOLUTE CARRIER FAMILY 13 MEMBER"/>
    <property type="match status" value="1"/>
</dbReference>
<accession>A0A3P8B7I0</accession>
<protein>
    <submittedName>
        <fullName evidence="7">Uncharacterized protein</fullName>
    </submittedName>
</protein>
<proteinExistence type="inferred from homology"/>
<dbReference type="Proteomes" id="UP000272942">
    <property type="component" value="Unassembled WGS sequence"/>
</dbReference>
<evidence type="ECO:0000256" key="1">
    <source>
        <dbReference type="ARBA" id="ARBA00004141"/>
    </source>
</evidence>
<reference evidence="7 8" key="1">
    <citation type="submission" date="2018-11" db="EMBL/GenBank/DDBJ databases">
        <authorList>
            <consortium name="Pathogen Informatics"/>
        </authorList>
    </citation>
    <scope>NUCLEOTIDE SEQUENCE [LARGE SCALE GENOMIC DNA]</scope>
    <source>
        <strain evidence="7 8">Egypt</strain>
    </source>
</reference>
<dbReference type="GO" id="GO:0005310">
    <property type="term" value="F:dicarboxylic acid transmembrane transporter activity"/>
    <property type="evidence" value="ECO:0007669"/>
    <property type="project" value="UniProtKB-ARBA"/>
</dbReference>
<dbReference type="GO" id="GO:0005886">
    <property type="term" value="C:plasma membrane"/>
    <property type="evidence" value="ECO:0007669"/>
    <property type="project" value="TreeGrafter"/>
</dbReference>
<evidence type="ECO:0000256" key="4">
    <source>
        <dbReference type="ARBA" id="ARBA00022989"/>
    </source>
</evidence>
<keyword evidence="3 6" id="KW-0812">Transmembrane</keyword>
<comment type="similarity">
    <text evidence="2">Belongs to the SLC13A/DASS transporter (TC 2.A.47) family. NADC subfamily.</text>
</comment>
<comment type="subcellular location">
    <subcellularLocation>
        <location evidence="1">Membrane</location>
        <topology evidence="1">Multi-pass membrane protein</topology>
    </subcellularLocation>
</comment>
<evidence type="ECO:0000313" key="7">
    <source>
        <dbReference type="EMBL" id="VDP23287.1"/>
    </source>
</evidence>
<evidence type="ECO:0000256" key="6">
    <source>
        <dbReference type="SAM" id="Phobius"/>
    </source>
</evidence>
<organism evidence="7 8">
    <name type="scientific">Echinostoma caproni</name>
    <dbReference type="NCBI Taxonomy" id="27848"/>
    <lineage>
        <taxon>Eukaryota</taxon>
        <taxon>Metazoa</taxon>
        <taxon>Spiralia</taxon>
        <taxon>Lophotrochozoa</taxon>
        <taxon>Platyhelminthes</taxon>
        <taxon>Trematoda</taxon>
        <taxon>Digenea</taxon>
        <taxon>Plagiorchiida</taxon>
        <taxon>Echinostomata</taxon>
        <taxon>Echinostomatoidea</taxon>
        <taxon>Echinostomatidae</taxon>
        <taxon>Echinostoma</taxon>
    </lineage>
</organism>
<feature type="transmembrane region" description="Helical" evidence="6">
    <location>
        <begin position="69"/>
        <end position="88"/>
    </location>
</feature>
<dbReference type="PANTHER" id="PTHR10283:SF82">
    <property type="entry name" value="SOLUTE CARRIER FAMILY 13 MEMBER 2"/>
    <property type="match status" value="1"/>
</dbReference>
<dbReference type="OrthoDB" id="6493944at2759"/>
<evidence type="ECO:0000313" key="8">
    <source>
        <dbReference type="Proteomes" id="UP000272942"/>
    </source>
</evidence>
<evidence type="ECO:0000256" key="5">
    <source>
        <dbReference type="ARBA" id="ARBA00023136"/>
    </source>
</evidence>
<feature type="transmembrane region" description="Helical" evidence="6">
    <location>
        <begin position="100"/>
        <end position="132"/>
    </location>
</feature>
<evidence type="ECO:0000256" key="3">
    <source>
        <dbReference type="ARBA" id="ARBA00022692"/>
    </source>
</evidence>
<dbReference type="InterPro" id="IPR001898">
    <property type="entry name" value="SLC13A/DASS"/>
</dbReference>
<keyword evidence="4 6" id="KW-1133">Transmembrane helix</keyword>
<keyword evidence="5 6" id="KW-0472">Membrane</keyword>
<feature type="transmembrane region" description="Helical" evidence="6">
    <location>
        <begin position="153"/>
        <end position="176"/>
    </location>
</feature>
<keyword evidence="8" id="KW-1185">Reference proteome</keyword>
<gene>
    <name evidence="7" type="ORF">ECPE_LOCUS488</name>
</gene>
<name>A0A3P8B7I0_9TREM</name>
<evidence type="ECO:0000256" key="2">
    <source>
        <dbReference type="ARBA" id="ARBA00006772"/>
    </source>
</evidence>
<dbReference type="AlphaFoldDB" id="A0A3P8B7I0"/>
<dbReference type="GO" id="GO:0015556">
    <property type="term" value="F:C4-dicarboxylate transmembrane transporter activity"/>
    <property type="evidence" value="ECO:0007669"/>
    <property type="project" value="UniProtKB-ARBA"/>
</dbReference>
<dbReference type="EMBL" id="UZAN01001656">
    <property type="protein sequence ID" value="VDP23287.1"/>
    <property type="molecule type" value="Genomic_DNA"/>
</dbReference>
<sequence>MTNLGKRCTNSFLKFEMSYLTDIYRTKTELGSSESTLMCSYFSVQLSHICLLQLSGLSAEIGNFLGERFARLPVMALIIVCSICAAALTEFTSNAATASILLPIMFSLVLHPFMLAFPATIGTSFAFSLPAATPPNSIVFGKGRVRVKDMVRLARLVLIVRCYIPLIVQVGINVVYNSSVCKT</sequence>